<evidence type="ECO:0000313" key="9">
    <source>
        <dbReference type="EMBL" id="VTT68392.1"/>
    </source>
</evidence>
<dbReference type="PANTHER" id="PTHR22950">
    <property type="entry name" value="AMINO ACID TRANSPORTER"/>
    <property type="match status" value="1"/>
</dbReference>
<comment type="similarity">
    <text evidence="2">Belongs to the amino acid/polyamine transporter 2 family.</text>
</comment>
<feature type="non-terminal residue" evidence="9">
    <location>
        <position position="1"/>
    </location>
</feature>
<evidence type="ECO:0000256" key="6">
    <source>
        <dbReference type="SAM" id="MobiDB-lite"/>
    </source>
</evidence>
<feature type="transmembrane region" description="Helical" evidence="7">
    <location>
        <begin position="236"/>
        <end position="258"/>
    </location>
</feature>
<feature type="transmembrane region" description="Helical" evidence="7">
    <location>
        <begin position="270"/>
        <end position="291"/>
    </location>
</feature>
<feature type="transmembrane region" description="Helical" evidence="7">
    <location>
        <begin position="157"/>
        <end position="175"/>
    </location>
</feature>
<dbReference type="GO" id="GO:0015179">
    <property type="term" value="F:L-amino acid transmembrane transporter activity"/>
    <property type="evidence" value="ECO:0007669"/>
    <property type="project" value="TreeGrafter"/>
</dbReference>
<keyword evidence="3 7" id="KW-0812">Transmembrane</keyword>
<evidence type="ECO:0000313" key="10">
    <source>
        <dbReference type="Proteomes" id="UP000760494"/>
    </source>
</evidence>
<keyword evidence="5 7" id="KW-0472">Membrane</keyword>
<feature type="transmembrane region" description="Helical" evidence="7">
    <location>
        <begin position="351"/>
        <end position="371"/>
    </location>
</feature>
<reference evidence="9" key="1">
    <citation type="submission" date="2019-05" db="EMBL/GenBank/DDBJ databases">
        <authorList>
            <person name="Piombo E."/>
        </authorList>
    </citation>
    <scope>NUCLEOTIDE SEQUENCE</scope>
    <source>
        <strain evidence="9">C2S</strain>
    </source>
</reference>
<keyword evidence="4 7" id="KW-1133">Transmembrane helix</keyword>
<evidence type="ECO:0000256" key="4">
    <source>
        <dbReference type="ARBA" id="ARBA00022989"/>
    </source>
</evidence>
<feature type="transmembrane region" description="Helical" evidence="7">
    <location>
        <begin position="311"/>
        <end position="331"/>
    </location>
</feature>
<dbReference type="AlphaFoldDB" id="A0A9Q9UAC4"/>
<feature type="transmembrane region" description="Helical" evidence="7">
    <location>
        <begin position="74"/>
        <end position="95"/>
    </location>
</feature>
<dbReference type="Proteomes" id="UP000760494">
    <property type="component" value="Unassembled WGS sequence"/>
</dbReference>
<dbReference type="InterPro" id="IPR013057">
    <property type="entry name" value="AA_transpt_TM"/>
</dbReference>
<dbReference type="Pfam" id="PF01490">
    <property type="entry name" value="Aa_trans"/>
    <property type="match status" value="1"/>
</dbReference>
<gene>
    <name evidence="9" type="ORF">C2S_1264</name>
</gene>
<accession>A0A9Q9UAC4</accession>
<feature type="transmembrane region" description="Helical" evidence="7">
    <location>
        <begin position="123"/>
        <end position="145"/>
    </location>
</feature>
<comment type="caution">
    <text evidence="9">The sequence shown here is derived from an EMBL/GenBank/DDBJ whole genome shotgun (WGS) entry which is preliminary data.</text>
</comment>
<evidence type="ECO:0000256" key="7">
    <source>
        <dbReference type="SAM" id="Phobius"/>
    </source>
</evidence>
<proteinExistence type="inferred from homology"/>
<comment type="subcellular location">
    <subcellularLocation>
        <location evidence="1">Membrane</location>
        <topology evidence="1">Multi-pass membrane protein</topology>
    </subcellularLocation>
</comment>
<feature type="region of interest" description="Disordered" evidence="6">
    <location>
        <begin position="662"/>
        <end position="695"/>
    </location>
</feature>
<dbReference type="PANTHER" id="PTHR22950:SF683">
    <property type="entry name" value="AMINO ACID TRANSPORTER (EUROFUNG)"/>
    <property type="match status" value="1"/>
</dbReference>
<evidence type="ECO:0000256" key="1">
    <source>
        <dbReference type="ARBA" id="ARBA00004141"/>
    </source>
</evidence>
<evidence type="ECO:0000256" key="5">
    <source>
        <dbReference type="ARBA" id="ARBA00023136"/>
    </source>
</evidence>
<feature type="transmembrane region" description="Helical" evidence="7">
    <location>
        <begin position="377"/>
        <end position="404"/>
    </location>
</feature>
<feature type="domain" description="Amino acid transporter transmembrane" evidence="8">
    <location>
        <begin position="44"/>
        <end position="396"/>
    </location>
</feature>
<evidence type="ECO:0000259" key="8">
    <source>
        <dbReference type="Pfam" id="PF01490"/>
    </source>
</evidence>
<name>A0A9Q9UAC4_FUSFU</name>
<sequence length="713" mass="75582">MLGTEKVDDQEGQVFAGEVHDDPGRAHDAVFGRLTNDGPNYRNVGWVGTAGLMMKTQLGLGILSIPSVFDTLGMIPGLICLCVIAAITTWSDYIVGTFKLRHREVYGIDDAGGLMFGRAGQEIFGFAFGLYWTFVCGSAMLSVSIGFNAVSDHGTCTAVFVAVAAITGFIFASIRTLGKLSWLAWLGLICVISSVPNTVIILTIAVGIQDRPAAAPKDAVWVSDYELFKKPSFTNAMSAICALIFAYAGTPAFFSIAAEMRDPRHYTRSLILCQTVISACYIAIGCVVYYFCGSYVASPALGSAGVLIKRVSYGIALPGLIVTTMLTCHLASKHVFVRVLRGSKHLAANTFTHWVSWIGCTFGITVVAYVIASGIPIFGGLVSLIGALLATSLSFQPMGCMWLYDNWKRAITSTMKGLYTALLAFTAVQATPTGNSDPKALNARAVDLKVQYYKDGGCSDYAVSIWPGTSNSCYGYSYSNTNSANIVTCGGRGVACTCYMFEQDNCKGSSVRTVALSGSGSACVSNWGKGYSAYAAAQTPTPTTAPTLTISRPSLTTPSCWALIDSLSMTGAPGPPMDMSELGVSFALGSLYNTQDPCKLPVITGSSAEQFSEWASEWTSWQAEHVSEYRVVWEACSDDPAITDLVPVGPDACSTLKAKITGTSSVNEDQDEGGEEEEERKDDKPEAVEASAGSRVTGSLVAALIAGVVLIVG</sequence>
<protein>
    <recommendedName>
        <fullName evidence="8">Amino acid transporter transmembrane domain-containing protein</fullName>
    </recommendedName>
</protein>
<evidence type="ECO:0000256" key="3">
    <source>
        <dbReference type="ARBA" id="ARBA00022692"/>
    </source>
</evidence>
<dbReference type="GO" id="GO:0016020">
    <property type="term" value="C:membrane"/>
    <property type="evidence" value="ECO:0007669"/>
    <property type="project" value="UniProtKB-SubCell"/>
</dbReference>
<evidence type="ECO:0000256" key="2">
    <source>
        <dbReference type="ARBA" id="ARBA00008066"/>
    </source>
</evidence>
<organism evidence="9 10">
    <name type="scientific">Fusarium fujikuroi</name>
    <name type="common">Bakanae and foot rot disease fungus</name>
    <name type="synonym">Gibberella fujikuroi</name>
    <dbReference type="NCBI Taxonomy" id="5127"/>
    <lineage>
        <taxon>Eukaryota</taxon>
        <taxon>Fungi</taxon>
        <taxon>Dikarya</taxon>
        <taxon>Ascomycota</taxon>
        <taxon>Pezizomycotina</taxon>
        <taxon>Sordariomycetes</taxon>
        <taxon>Hypocreomycetidae</taxon>
        <taxon>Hypocreales</taxon>
        <taxon>Nectriaceae</taxon>
        <taxon>Fusarium</taxon>
        <taxon>Fusarium fujikuroi species complex</taxon>
    </lineage>
</organism>
<feature type="compositionally biased region" description="Acidic residues" evidence="6">
    <location>
        <begin position="668"/>
        <end position="680"/>
    </location>
</feature>
<feature type="transmembrane region" description="Helical" evidence="7">
    <location>
        <begin position="182"/>
        <end position="208"/>
    </location>
</feature>
<dbReference type="EMBL" id="CABFJX010000223">
    <property type="protein sequence ID" value="VTT68392.1"/>
    <property type="molecule type" value="Genomic_DNA"/>
</dbReference>